<feature type="compositionally biased region" description="Basic and acidic residues" evidence="6">
    <location>
        <begin position="509"/>
        <end position="518"/>
    </location>
</feature>
<evidence type="ECO:0000256" key="5">
    <source>
        <dbReference type="ARBA" id="ARBA00023242"/>
    </source>
</evidence>
<reference evidence="10" key="1">
    <citation type="journal article" date="2015" name="Plant Physiol.">
        <title>Transgenic perturbation of the decarboxylation phase of Crassulacean acid metabolism alters physiology and metabolism but has only a small effect on growth.</title>
        <authorList>
            <person name="Dever L.V."/>
            <person name="Boxall S.F."/>
            <person name="Knerova J."/>
            <person name="Hartwell J."/>
        </authorList>
    </citation>
    <scope>NUCLEOTIDE SEQUENCE</scope>
    <source>
        <strain evidence="10">2</strain>
    </source>
</reference>
<feature type="domain" description="HTH myb-type" evidence="9">
    <location>
        <begin position="19"/>
        <end position="73"/>
    </location>
</feature>
<dbReference type="InterPro" id="IPR009057">
    <property type="entry name" value="Homeodomain-like_sf"/>
</dbReference>
<dbReference type="InterPro" id="IPR006447">
    <property type="entry name" value="Myb_dom_plants"/>
</dbReference>
<dbReference type="InterPro" id="IPR001005">
    <property type="entry name" value="SANT/Myb"/>
</dbReference>
<dbReference type="PANTHER" id="PTHR12802">
    <property type="entry name" value="SWI/SNF COMPLEX-RELATED"/>
    <property type="match status" value="1"/>
</dbReference>
<organism evidence="10">
    <name type="scientific">Kalanchoe fedtschenkoi</name>
    <name type="common">Lavender scallops</name>
    <name type="synonym">South American air plant</name>
    <dbReference type="NCBI Taxonomy" id="63787"/>
    <lineage>
        <taxon>Eukaryota</taxon>
        <taxon>Viridiplantae</taxon>
        <taxon>Streptophyta</taxon>
        <taxon>Embryophyta</taxon>
        <taxon>Tracheophyta</taxon>
        <taxon>Spermatophyta</taxon>
        <taxon>Magnoliopsida</taxon>
        <taxon>eudicotyledons</taxon>
        <taxon>Gunneridae</taxon>
        <taxon>Pentapetalae</taxon>
        <taxon>Saxifragales</taxon>
        <taxon>Crassulaceae</taxon>
        <taxon>Kalanchoe</taxon>
    </lineage>
</organism>
<protein>
    <submittedName>
        <fullName evidence="10">Circadian clock-associated 1</fullName>
    </submittedName>
</protein>
<name>A0A089YMJ3_KALFE</name>
<accession>A0A089YMJ3</accession>
<proteinExistence type="evidence at transcript level"/>
<dbReference type="EMBL" id="KM078718">
    <property type="protein sequence ID" value="AIR93784.1"/>
    <property type="molecule type" value="mRNA"/>
</dbReference>
<dbReference type="GO" id="GO:0005634">
    <property type="term" value="C:nucleus"/>
    <property type="evidence" value="ECO:0007669"/>
    <property type="project" value="UniProtKB-SubCell"/>
</dbReference>
<dbReference type="PROSITE" id="PS50090">
    <property type="entry name" value="MYB_LIKE"/>
    <property type="match status" value="1"/>
</dbReference>
<keyword evidence="2" id="KW-0805">Transcription regulation</keyword>
<keyword evidence="3" id="KW-0238">DNA-binding</keyword>
<dbReference type="Gene3D" id="1.10.10.60">
    <property type="entry name" value="Homeodomain-like"/>
    <property type="match status" value="1"/>
</dbReference>
<dbReference type="PANTHER" id="PTHR12802:SF174">
    <property type="entry name" value="LATE ELONGATED HYPOCOTYL-LIKE PROTEIN"/>
    <property type="match status" value="1"/>
</dbReference>
<evidence type="ECO:0000259" key="8">
    <source>
        <dbReference type="PROSITE" id="PS51293"/>
    </source>
</evidence>
<dbReference type="NCBIfam" id="TIGR01557">
    <property type="entry name" value="myb_SHAQKYF"/>
    <property type="match status" value="1"/>
</dbReference>
<feature type="compositionally biased region" description="Polar residues" evidence="6">
    <location>
        <begin position="439"/>
        <end position="455"/>
    </location>
</feature>
<feature type="region of interest" description="Disordered" evidence="6">
    <location>
        <begin position="504"/>
        <end position="574"/>
    </location>
</feature>
<dbReference type="GO" id="GO:0010468">
    <property type="term" value="P:regulation of gene expression"/>
    <property type="evidence" value="ECO:0007669"/>
    <property type="project" value="UniProtKB-ARBA"/>
</dbReference>
<comment type="subcellular location">
    <subcellularLocation>
        <location evidence="1">Nucleus</location>
    </subcellularLocation>
</comment>
<sequence length="714" mass="77566">MDLCSSGEELVIKSRKPYTISKQRERWTEEEHSRFLEALKLYGRAWQRIEEHIGTKTAVQIRSHAQKFFLKLEKDASGKGVLISEVHHIDIPPPRPKKKPNNPYPRKISVVVPTVTVEAKDGKISIPISSCPVKQVQEPHNGVLQEKPGGKETLDTSCTSVSLSHRVEKMHEDEPNQHPDQDGTELTTMRKDSSENRNLEMLQASPDSVVQCVNLKWDKSQTCSTQASTEATQSYPGKVPVNAVGSSPEPFRLSSHPFFYQFLPDQLGGTAFSPNDFTSSDASATREPKCPSEMIGPSNSPITPFFLNHEDAYRAYLQFSSAFSNLVVSTLQQNPAAYAAAGVAAASFWPNINAEAPAGYCGGFPMKVMDTGGASPSITAITAATVAAATAWWASNGLIPFCASQQSLTHSQSCFTTNNVVPHAAARTRTVTDEKSHQDTTVSQDQQAEVVNSPTFPGRNSAFKPLTTVLEKSEESQVMVMDKQVPPTAVISKNKSAAMDVEIQGSNTDLKDGKKLDRSSCGSNTTSSTELEETDVLEKHESGNEESNAPDDAHSIGDSSNRRGRNVPNANESWKEVSEEGRVAFQALFSRQVLPQKFSSSAGLVTLETHANTDQESKLKLGGVASPIDLNSDILVSCSADGVVKTNGKVRAECEGQEILHSIGVGKLRTHKTGFKPYKRSSVEPKDISVPNCCSQGKDKRLKRMCLEGGEASA</sequence>
<feature type="domain" description="SANT" evidence="8">
    <location>
        <begin position="22"/>
        <end position="73"/>
    </location>
</feature>
<dbReference type="PROSITE" id="PS51294">
    <property type="entry name" value="HTH_MYB"/>
    <property type="match status" value="1"/>
</dbReference>
<keyword evidence="5" id="KW-0539">Nucleus</keyword>
<dbReference type="InterPro" id="IPR017930">
    <property type="entry name" value="Myb_dom"/>
</dbReference>
<evidence type="ECO:0000313" key="10">
    <source>
        <dbReference type="EMBL" id="AIR93784.1"/>
    </source>
</evidence>
<evidence type="ECO:0000259" key="7">
    <source>
        <dbReference type="PROSITE" id="PS50090"/>
    </source>
</evidence>
<evidence type="ECO:0000256" key="4">
    <source>
        <dbReference type="ARBA" id="ARBA00023163"/>
    </source>
</evidence>
<evidence type="ECO:0000256" key="6">
    <source>
        <dbReference type="SAM" id="MobiDB-lite"/>
    </source>
</evidence>
<dbReference type="Pfam" id="PF00249">
    <property type="entry name" value="Myb_DNA-binding"/>
    <property type="match status" value="1"/>
</dbReference>
<dbReference type="GO" id="GO:0003677">
    <property type="term" value="F:DNA binding"/>
    <property type="evidence" value="ECO:0007669"/>
    <property type="project" value="UniProtKB-KW"/>
</dbReference>
<dbReference type="SMR" id="A0A089YMJ3"/>
<feature type="compositionally biased region" description="Basic and acidic residues" evidence="6">
    <location>
        <begin position="168"/>
        <end position="181"/>
    </location>
</feature>
<dbReference type="PROSITE" id="PS51293">
    <property type="entry name" value="SANT"/>
    <property type="match status" value="1"/>
</dbReference>
<evidence type="ECO:0000259" key="9">
    <source>
        <dbReference type="PROSITE" id="PS51294"/>
    </source>
</evidence>
<feature type="domain" description="Myb-like" evidence="7">
    <location>
        <begin position="19"/>
        <end position="69"/>
    </location>
</feature>
<dbReference type="CDD" id="cd00167">
    <property type="entry name" value="SANT"/>
    <property type="match status" value="1"/>
</dbReference>
<evidence type="ECO:0000256" key="2">
    <source>
        <dbReference type="ARBA" id="ARBA00023015"/>
    </source>
</evidence>
<dbReference type="SMART" id="SM00717">
    <property type="entry name" value="SANT"/>
    <property type="match status" value="1"/>
</dbReference>
<feature type="region of interest" description="Disordered" evidence="6">
    <location>
        <begin position="428"/>
        <end position="459"/>
    </location>
</feature>
<feature type="region of interest" description="Disordered" evidence="6">
    <location>
        <begin position="168"/>
        <end position="187"/>
    </location>
</feature>
<keyword evidence="4" id="KW-0804">Transcription</keyword>
<dbReference type="InterPro" id="IPR017884">
    <property type="entry name" value="SANT_dom"/>
</dbReference>
<evidence type="ECO:0000256" key="1">
    <source>
        <dbReference type="ARBA" id="ARBA00004123"/>
    </source>
</evidence>
<dbReference type="AlphaFoldDB" id="A0A089YMJ3"/>
<dbReference type="FunFam" id="1.10.10.60:FF:000023">
    <property type="entry name" value="protein REVEILLE 6 isoform X1"/>
    <property type="match status" value="1"/>
</dbReference>
<dbReference type="SUPFAM" id="SSF46689">
    <property type="entry name" value="Homeodomain-like"/>
    <property type="match status" value="1"/>
</dbReference>
<evidence type="ECO:0000256" key="3">
    <source>
        <dbReference type="ARBA" id="ARBA00023125"/>
    </source>
</evidence>